<dbReference type="SMART" id="SM00387">
    <property type="entry name" value="HATPase_c"/>
    <property type="match status" value="1"/>
</dbReference>
<dbReference type="InterPro" id="IPR005467">
    <property type="entry name" value="His_kinase_dom"/>
</dbReference>
<keyword evidence="4" id="KW-0597">Phosphoprotein</keyword>
<organism evidence="14 15">
    <name type="scientific">Rhodanobacter denitrificans</name>
    <dbReference type="NCBI Taxonomy" id="666685"/>
    <lineage>
        <taxon>Bacteria</taxon>
        <taxon>Pseudomonadati</taxon>
        <taxon>Pseudomonadota</taxon>
        <taxon>Gammaproteobacteria</taxon>
        <taxon>Lysobacterales</taxon>
        <taxon>Rhodanobacteraceae</taxon>
        <taxon>Rhodanobacter</taxon>
    </lineage>
</organism>
<evidence type="ECO:0000256" key="5">
    <source>
        <dbReference type="ARBA" id="ARBA00022679"/>
    </source>
</evidence>
<keyword evidence="15" id="KW-1185">Reference proteome</keyword>
<sequence length="461" mass="49938">MGGSLRHSVVLRMALGYGLLLLVSVAVVSAIFYIGTAGLLARNIDMQLELGARRLVQLHDRQGLPALRREIFDLLTDDQDVNTEIYQLDAADGSVLVGNLDRWRATGTATGELLEQKVRRRGQDTVGRLLVHRFPDGAVLVVGRDLQDQRDLEHRVLSALAMGGLIAFALAAGGALLVWLQLQRQLKAIHRTTAEVAAGRLDRRITVGRSRDEFAMVARDVNRMLDQIEQLMNNARDVSNAIAHDLRTPLGRIRAMLEDALHPQQPPQALREGAASAIDEIDAVTQLVDKLLQIAEAEAGVRRQNFESVALRALVGDIVELYQPAAESEGMSLALAVEDEPQVEADRDLLAGVLANLLDNALKYAGHGAAVRVEVRTTAEDVRIEVADNGPGIPPGLLGRATEPFFRADASRYQRGNGLGLSIAAAVVALHRGQLRLEDAAPGLRVVIRLPRGSDGNLSGR</sequence>
<keyword evidence="10 11" id="KW-0472">Membrane</keyword>
<comment type="caution">
    <text evidence="14">The sequence shown here is derived from an EMBL/GenBank/DDBJ whole genome shotgun (WGS) entry which is preliminary data.</text>
</comment>
<protein>
    <recommendedName>
        <fullName evidence="3">histidine kinase</fullName>
        <ecNumber evidence="3">2.7.13.3</ecNumber>
    </recommendedName>
</protein>
<keyword evidence="6 11" id="KW-0812">Transmembrane</keyword>
<dbReference type="InterPro" id="IPR003661">
    <property type="entry name" value="HisK_dim/P_dom"/>
</dbReference>
<keyword evidence="9" id="KW-0902">Two-component regulatory system</keyword>
<dbReference type="Proteomes" id="UP000252387">
    <property type="component" value="Unassembled WGS sequence"/>
</dbReference>
<dbReference type="GO" id="GO:0005886">
    <property type="term" value="C:plasma membrane"/>
    <property type="evidence" value="ECO:0007669"/>
    <property type="project" value="TreeGrafter"/>
</dbReference>
<evidence type="ECO:0000256" key="4">
    <source>
        <dbReference type="ARBA" id="ARBA00022553"/>
    </source>
</evidence>
<dbReference type="InterPro" id="IPR036097">
    <property type="entry name" value="HisK_dim/P_sf"/>
</dbReference>
<dbReference type="InterPro" id="IPR050428">
    <property type="entry name" value="TCS_sensor_his_kinase"/>
</dbReference>
<dbReference type="InterPro" id="IPR003594">
    <property type="entry name" value="HATPase_dom"/>
</dbReference>
<dbReference type="PROSITE" id="PS50885">
    <property type="entry name" value="HAMP"/>
    <property type="match status" value="1"/>
</dbReference>
<dbReference type="InterPro" id="IPR003660">
    <property type="entry name" value="HAMP_dom"/>
</dbReference>
<dbReference type="Gene3D" id="1.10.287.130">
    <property type="match status" value="1"/>
</dbReference>
<dbReference type="PROSITE" id="PS50109">
    <property type="entry name" value="HIS_KIN"/>
    <property type="match status" value="1"/>
</dbReference>
<dbReference type="SUPFAM" id="SSF47384">
    <property type="entry name" value="Homodimeric domain of signal transducing histidine kinase"/>
    <property type="match status" value="1"/>
</dbReference>
<evidence type="ECO:0000256" key="1">
    <source>
        <dbReference type="ARBA" id="ARBA00000085"/>
    </source>
</evidence>
<gene>
    <name evidence="14" type="ORF">DEO45_07855</name>
</gene>
<reference evidence="14 15" key="1">
    <citation type="submission" date="2018-05" db="EMBL/GenBank/DDBJ databases">
        <title>Draft genome sequence of Rhodanobacter denitrificans Yn1 isolated from gold copper mine.</title>
        <authorList>
            <person name="Yang N."/>
            <person name="Mazhar H.S."/>
            <person name="Rensing C."/>
        </authorList>
    </citation>
    <scope>NUCLEOTIDE SEQUENCE [LARGE SCALE GENOMIC DNA]</scope>
    <source>
        <strain evidence="14 15">Yn1</strain>
    </source>
</reference>
<dbReference type="SMART" id="SM00304">
    <property type="entry name" value="HAMP"/>
    <property type="match status" value="1"/>
</dbReference>
<feature type="domain" description="Histidine kinase" evidence="12">
    <location>
        <begin position="241"/>
        <end position="454"/>
    </location>
</feature>
<evidence type="ECO:0000313" key="14">
    <source>
        <dbReference type="EMBL" id="RCS29983.1"/>
    </source>
</evidence>
<evidence type="ECO:0000256" key="10">
    <source>
        <dbReference type="ARBA" id="ARBA00023136"/>
    </source>
</evidence>
<name>A0A368KH22_9GAMM</name>
<accession>A0A368KH22</accession>
<dbReference type="SMART" id="SM00388">
    <property type="entry name" value="HisKA"/>
    <property type="match status" value="1"/>
</dbReference>
<dbReference type="Gene3D" id="6.10.340.10">
    <property type="match status" value="1"/>
</dbReference>
<evidence type="ECO:0000256" key="2">
    <source>
        <dbReference type="ARBA" id="ARBA00004370"/>
    </source>
</evidence>
<evidence type="ECO:0000256" key="6">
    <source>
        <dbReference type="ARBA" id="ARBA00022692"/>
    </source>
</evidence>
<evidence type="ECO:0000256" key="3">
    <source>
        <dbReference type="ARBA" id="ARBA00012438"/>
    </source>
</evidence>
<evidence type="ECO:0000256" key="8">
    <source>
        <dbReference type="ARBA" id="ARBA00022989"/>
    </source>
</evidence>
<comment type="subcellular location">
    <subcellularLocation>
        <location evidence="2">Membrane</location>
    </subcellularLocation>
</comment>
<dbReference type="InterPro" id="IPR036890">
    <property type="entry name" value="HATPase_C_sf"/>
</dbReference>
<comment type="catalytic activity">
    <reaction evidence="1">
        <text>ATP + protein L-histidine = ADP + protein N-phospho-L-histidine.</text>
        <dbReference type="EC" id="2.7.13.3"/>
    </reaction>
</comment>
<evidence type="ECO:0000313" key="15">
    <source>
        <dbReference type="Proteomes" id="UP000252387"/>
    </source>
</evidence>
<dbReference type="CDD" id="cd00082">
    <property type="entry name" value="HisKA"/>
    <property type="match status" value="1"/>
</dbReference>
<dbReference type="CDD" id="cd00075">
    <property type="entry name" value="HATPase"/>
    <property type="match status" value="1"/>
</dbReference>
<dbReference type="EC" id="2.7.13.3" evidence="3"/>
<dbReference type="SUPFAM" id="SSF55874">
    <property type="entry name" value="ATPase domain of HSP90 chaperone/DNA topoisomerase II/histidine kinase"/>
    <property type="match status" value="1"/>
</dbReference>
<evidence type="ECO:0000256" key="11">
    <source>
        <dbReference type="SAM" id="Phobius"/>
    </source>
</evidence>
<dbReference type="PANTHER" id="PTHR45436:SF8">
    <property type="entry name" value="HISTIDINE KINASE"/>
    <property type="match status" value="1"/>
</dbReference>
<dbReference type="PANTHER" id="PTHR45436">
    <property type="entry name" value="SENSOR HISTIDINE KINASE YKOH"/>
    <property type="match status" value="1"/>
</dbReference>
<feature type="transmembrane region" description="Helical" evidence="11">
    <location>
        <begin position="156"/>
        <end position="180"/>
    </location>
</feature>
<evidence type="ECO:0000256" key="7">
    <source>
        <dbReference type="ARBA" id="ARBA00022777"/>
    </source>
</evidence>
<keyword evidence="8 11" id="KW-1133">Transmembrane helix</keyword>
<dbReference type="CDD" id="cd06225">
    <property type="entry name" value="HAMP"/>
    <property type="match status" value="1"/>
</dbReference>
<evidence type="ECO:0000259" key="13">
    <source>
        <dbReference type="PROSITE" id="PS50885"/>
    </source>
</evidence>
<feature type="domain" description="HAMP" evidence="13">
    <location>
        <begin position="180"/>
        <end position="233"/>
    </location>
</feature>
<dbReference type="EMBL" id="QFWQ01000005">
    <property type="protein sequence ID" value="RCS29983.1"/>
    <property type="molecule type" value="Genomic_DNA"/>
</dbReference>
<dbReference type="Gene3D" id="3.30.565.10">
    <property type="entry name" value="Histidine kinase-like ATPase, C-terminal domain"/>
    <property type="match status" value="1"/>
</dbReference>
<dbReference type="GO" id="GO:0000155">
    <property type="term" value="F:phosphorelay sensor kinase activity"/>
    <property type="evidence" value="ECO:0007669"/>
    <property type="project" value="InterPro"/>
</dbReference>
<dbReference type="Pfam" id="PF00512">
    <property type="entry name" value="HisKA"/>
    <property type="match status" value="1"/>
</dbReference>
<dbReference type="RefSeq" id="WP_114342252.1">
    <property type="nucleotide sequence ID" value="NZ_QFWQ01000005.1"/>
</dbReference>
<dbReference type="AlphaFoldDB" id="A0A368KH22"/>
<dbReference type="Pfam" id="PF02518">
    <property type="entry name" value="HATPase_c"/>
    <property type="match status" value="1"/>
</dbReference>
<dbReference type="PRINTS" id="PR00344">
    <property type="entry name" value="BCTRLSENSOR"/>
</dbReference>
<feature type="transmembrane region" description="Helical" evidence="11">
    <location>
        <begin position="15"/>
        <end position="40"/>
    </location>
</feature>
<dbReference type="Pfam" id="PF00672">
    <property type="entry name" value="HAMP"/>
    <property type="match status" value="1"/>
</dbReference>
<keyword evidence="7 14" id="KW-0418">Kinase</keyword>
<evidence type="ECO:0000256" key="9">
    <source>
        <dbReference type="ARBA" id="ARBA00023012"/>
    </source>
</evidence>
<proteinExistence type="predicted"/>
<keyword evidence="5" id="KW-0808">Transferase</keyword>
<evidence type="ECO:0000259" key="12">
    <source>
        <dbReference type="PROSITE" id="PS50109"/>
    </source>
</evidence>
<dbReference type="SUPFAM" id="SSF158472">
    <property type="entry name" value="HAMP domain-like"/>
    <property type="match status" value="1"/>
</dbReference>
<dbReference type="InterPro" id="IPR004358">
    <property type="entry name" value="Sig_transdc_His_kin-like_C"/>
</dbReference>